<evidence type="ECO:0000313" key="3">
    <source>
        <dbReference type="Proteomes" id="UP001163046"/>
    </source>
</evidence>
<dbReference type="EMBL" id="MU827818">
    <property type="protein sequence ID" value="KAJ7323074.1"/>
    <property type="molecule type" value="Genomic_DNA"/>
</dbReference>
<dbReference type="SUPFAM" id="SSF48726">
    <property type="entry name" value="Immunoglobulin"/>
    <property type="match status" value="1"/>
</dbReference>
<proteinExistence type="predicted"/>
<dbReference type="InterPro" id="IPR003599">
    <property type="entry name" value="Ig_sub"/>
</dbReference>
<dbReference type="AlphaFoldDB" id="A0A9W9Y8G9"/>
<dbReference type="OrthoDB" id="10071799at2759"/>
<organism evidence="2 3">
    <name type="scientific">Desmophyllum pertusum</name>
    <dbReference type="NCBI Taxonomy" id="174260"/>
    <lineage>
        <taxon>Eukaryota</taxon>
        <taxon>Metazoa</taxon>
        <taxon>Cnidaria</taxon>
        <taxon>Anthozoa</taxon>
        <taxon>Hexacorallia</taxon>
        <taxon>Scleractinia</taxon>
        <taxon>Caryophylliina</taxon>
        <taxon>Caryophylliidae</taxon>
        <taxon>Desmophyllum</taxon>
    </lineage>
</organism>
<evidence type="ECO:0000259" key="1">
    <source>
        <dbReference type="SMART" id="SM00409"/>
    </source>
</evidence>
<keyword evidence="3" id="KW-1185">Reference proteome</keyword>
<dbReference type="SMART" id="SM00409">
    <property type="entry name" value="IG"/>
    <property type="match status" value="1"/>
</dbReference>
<name>A0A9W9Y8G9_9CNID</name>
<dbReference type="InterPro" id="IPR013783">
    <property type="entry name" value="Ig-like_fold"/>
</dbReference>
<gene>
    <name evidence="2" type="ORF">OS493_032644</name>
</gene>
<protein>
    <recommendedName>
        <fullName evidence="1">Immunoglobulin domain-containing protein</fullName>
    </recommendedName>
</protein>
<dbReference type="Pfam" id="PF13927">
    <property type="entry name" value="Ig_3"/>
    <property type="match status" value="1"/>
</dbReference>
<evidence type="ECO:0000313" key="2">
    <source>
        <dbReference type="EMBL" id="KAJ7323074.1"/>
    </source>
</evidence>
<dbReference type="Gene3D" id="2.60.40.10">
    <property type="entry name" value="Immunoglobulins"/>
    <property type="match status" value="1"/>
</dbReference>
<dbReference type="Proteomes" id="UP001163046">
    <property type="component" value="Unassembled WGS sequence"/>
</dbReference>
<accession>A0A9W9Y8G9</accession>
<sequence>MKEGPKPCSDPIIRQKLQNSTTVVAAVGEDVKLPCWVTSGRLLYWLKNNKTLDRFYMRVRVKFNRYLRIKRVRKEDAGFLYLCQQKNECGNTDSFTWNVSLTGK</sequence>
<comment type="caution">
    <text evidence="2">The sequence shown here is derived from an EMBL/GenBank/DDBJ whole genome shotgun (WGS) entry which is preliminary data.</text>
</comment>
<dbReference type="InterPro" id="IPR036179">
    <property type="entry name" value="Ig-like_dom_sf"/>
</dbReference>
<reference evidence="2" key="1">
    <citation type="submission" date="2023-01" db="EMBL/GenBank/DDBJ databases">
        <title>Genome assembly of the deep-sea coral Lophelia pertusa.</title>
        <authorList>
            <person name="Herrera S."/>
            <person name="Cordes E."/>
        </authorList>
    </citation>
    <scope>NUCLEOTIDE SEQUENCE</scope>
    <source>
        <strain evidence="2">USNM1676648</strain>
        <tissue evidence="2">Polyp</tissue>
    </source>
</reference>
<feature type="domain" description="Immunoglobulin" evidence="1">
    <location>
        <begin position="20"/>
        <end position="102"/>
    </location>
</feature>